<reference evidence="7" key="1">
    <citation type="submission" date="2021-01" db="EMBL/GenBank/DDBJ databases">
        <authorList>
            <person name="Corre E."/>
            <person name="Pelletier E."/>
            <person name="Niang G."/>
            <person name="Scheremetjew M."/>
            <person name="Finn R."/>
            <person name="Kale V."/>
            <person name="Holt S."/>
            <person name="Cochrane G."/>
            <person name="Meng A."/>
            <person name="Brown T."/>
            <person name="Cohen L."/>
        </authorList>
    </citation>
    <scope>NUCLEOTIDE SEQUENCE</scope>
    <source>
        <strain evidence="7">CCMP281</strain>
    </source>
</reference>
<evidence type="ECO:0000256" key="4">
    <source>
        <dbReference type="ARBA" id="ARBA00022989"/>
    </source>
</evidence>
<evidence type="ECO:0000256" key="2">
    <source>
        <dbReference type="ARBA" id="ARBA00006824"/>
    </source>
</evidence>
<proteinExistence type="inferred from homology"/>
<accession>A0A7S3BC91</accession>
<gene>
    <name evidence="7" type="ORF">HERI1096_LOCUS28526</name>
</gene>
<feature type="transmembrane region" description="Helical" evidence="6">
    <location>
        <begin position="156"/>
        <end position="176"/>
    </location>
</feature>
<comment type="similarity">
    <text evidence="2 6">Belongs to the peroxisomal membrane protein PXMP2/4 family.</text>
</comment>
<sequence length="207" mass="22930">MLLLRRTTLSVAAYGREHPFRTSLATATAKTAAADIMTQRCLEGAGEVDVRRLSLFTAFGFYYLGAFQYLLYVRGFSRWFPAATKFGEHATLAARLSDRPGLRDLVLQTAAGNFLHIPFLFFPAFYLTQEATLCGWNASPARALSRYYQNAWNDLIAAWTIWVPGHAIFFSVPMWARLPTNHALSFGFVCVLSLMRGSGDGGASAGR</sequence>
<keyword evidence="5 6" id="KW-0472">Membrane</keyword>
<dbReference type="GO" id="GO:0016020">
    <property type="term" value="C:membrane"/>
    <property type="evidence" value="ECO:0007669"/>
    <property type="project" value="UniProtKB-SubCell"/>
</dbReference>
<dbReference type="GO" id="GO:0005737">
    <property type="term" value="C:cytoplasm"/>
    <property type="evidence" value="ECO:0007669"/>
    <property type="project" value="TreeGrafter"/>
</dbReference>
<dbReference type="EMBL" id="HBHX01051653">
    <property type="protein sequence ID" value="CAE0131152.1"/>
    <property type="molecule type" value="Transcribed_RNA"/>
</dbReference>
<evidence type="ECO:0000256" key="5">
    <source>
        <dbReference type="ARBA" id="ARBA00023136"/>
    </source>
</evidence>
<dbReference type="InterPro" id="IPR007248">
    <property type="entry name" value="Mpv17_PMP22"/>
</dbReference>
<name>A0A7S3BC91_9EUKA</name>
<evidence type="ECO:0000256" key="3">
    <source>
        <dbReference type="ARBA" id="ARBA00022692"/>
    </source>
</evidence>
<organism evidence="7">
    <name type="scientific">Haptolina ericina</name>
    <dbReference type="NCBI Taxonomy" id="156174"/>
    <lineage>
        <taxon>Eukaryota</taxon>
        <taxon>Haptista</taxon>
        <taxon>Haptophyta</taxon>
        <taxon>Prymnesiophyceae</taxon>
        <taxon>Prymnesiales</taxon>
        <taxon>Prymnesiaceae</taxon>
        <taxon>Haptolina</taxon>
    </lineage>
</organism>
<evidence type="ECO:0000256" key="1">
    <source>
        <dbReference type="ARBA" id="ARBA00004141"/>
    </source>
</evidence>
<dbReference type="AlphaFoldDB" id="A0A7S3BC91"/>
<evidence type="ECO:0000256" key="6">
    <source>
        <dbReference type="RuleBase" id="RU363053"/>
    </source>
</evidence>
<evidence type="ECO:0000313" key="7">
    <source>
        <dbReference type="EMBL" id="CAE0131152.1"/>
    </source>
</evidence>
<feature type="transmembrane region" description="Helical" evidence="6">
    <location>
        <begin position="105"/>
        <end position="127"/>
    </location>
</feature>
<protein>
    <submittedName>
        <fullName evidence="7">Uncharacterized protein</fullName>
    </submittedName>
</protein>
<feature type="transmembrane region" description="Helical" evidence="6">
    <location>
        <begin position="53"/>
        <end position="72"/>
    </location>
</feature>
<dbReference type="PANTHER" id="PTHR11266:SF21">
    <property type="entry name" value="ACT DOMAIN-CONTAINING PROTEIN"/>
    <property type="match status" value="1"/>
</dbReference>
<dbReference type="PANTHER" id="PTHR11266">
    <property type="entry name" value="PEROXISOMAL MEMBRANE PROTEIN 2, PXMP2 MPV17"/>
    <property type="match status" value="1"/>
</dbReference>
<comment type="subcellular location">
    <subcellularLocation>
        <location evidence="1">Membrane</location>
        <topology evidence="1">Multi-pass membrane protein</topology>
    </subcellularLocation>
</comment>
<keyword evidence="4 6" id="KW-1133">Transmembrane helix</keyword>
<keyword evidence="3 6" id="KW-0812">Transmembrane</keyword>